<name>A0ACC6PPY7_9ACTN</name>
<accession>A0ACC6PPY7</accession>
<dbReference type="EMBL" id="JBBKAJ010000022">
    <property type="protein sequence ID" value="MEJ8633421.1"/>
    <property type="molecule type" value="Genomic_DNA"/>
</dbReference>
<comment type="caution">
    <text evidence="1">The sequence shown here is derived from an EMBL/GenBank/DDBJ whole genome shotgun (WGS) entry which is preliminary data.</text>
</comment>
<evidence type="ECO:0000313" key="1">
    <source>
        <dbReference type="EMBL" id="MEJ8633421.1"/>
    </source>
</evidence>
<keyword evidence="2" id="KW-1185">Reference proteome</keyword>
<protein>
    <submittedName>
        <fullName evidence="1">Uncharacterized protein</fullName>
    </submittedName>
</protein>
<organism evidence="1 2">
    <name type="scientific">Streptomyces achmelvichensis</name>
    <dbReference type="NCBI Taxonomy" id="3134111"/>
    <lineage>
        <taxon>Bacteria</taxon>
        <taxon>Bacillati</taxon>
        <taxon>Actinomycetota</taxon>
        <taxon>Actinomycetes</taxon>
        <taxon>Kitasatosporales</taxon>
        <taxon>Streptomycetaceae</taxon>
        <taxon>Streptomyces</taxon>
    </lineage>
</organism>
<dbReference type="Proteomes" id="UP001377168">
    <property type="component" value="Unassembled WGS sequence"/>
</dbReference>
<reference evidence="1" key="1">
    <citation type="submission" date="2024-03" db="EMBL/GenBank/DDBJ databases">
        <title>Novel Streptomyces species of biotechnological and ecological value are a feature of Machair soil.</title>
        <authorList>
            <person name="Prole J.R."/>
            <person name="Goodfellow M."/>
            <person name="Allenby N."/>
            <person name="Ward A.C."/>
        </authorList>
    </citation>
    <scope>NUCLEOTIDE SEQUENCE</scope>
    <source>
        <strain evidence="1">MS2.AVA.5</strain>
    </source>
</reference>
<sequence>MIRGRSSIDLDRSRFDDLHDRPDPRAYVHRLTQLSYETPHHARRVVRATITERASAHGGGPFTVLDLCCSYGINAALLNHHVTLAELYEHWTCPDAQTLTSAELVRRDREFFALRRRSDAVPVVGVDIAGNAVRYAQAVGLLDETYTENLECCPPSRHLRRAMAATGLITVTAGIGHVTWRSFETLLRCAHVPVWVSAFVPRTVSYQAVADRLARHGLVTRADPGRTYPRRLFTGPAEQRRAVERALRGGHDPSGLETRGRCHTRLHQSRPSTAWAHIGTKS</sequence>
<proteinExistence type="predicted"/>
<gene>
    <name evidence="1" type="ORF">WKI67_08425</name>
</gene>
<evidence type="ECO:0000313" key="2">
    <source>
        <dbReference type="Proteomes" id="UP001377168"/>
    </source>
</evidence>